<feature type="compositionally biased region" description="Polar residues" evidence="2">
    <location>
        <begin position="40"/>
        <end position="55"/>
    </location>
</feature>
<protein>
    <recommendedName>
        <fullName evidence="5">Zinc finger PHD-type domain-containing protein</fullName>
    </recommendedName>
</protein>
<dbReference type="InterPro" id="IPR013083">
    <property type="entry name" value="Znf_RING/FYVE/PHD"/>
</dbReference>
<evidence type="ECO:0000313" key="4">
    <source>
        <dbReference type="Proteomes" id="UP000799436"/>
    </source>
</evidence>
<feature type="region of interest" description="Disordered" evidence="2">
    <location>
        <begin position="903"/>
        <end position="934"/>
    </location>
</feature>
<feature type="compositionally biased region" description="Low complexity" evidence="2">
    <location>
        <begin position="56"/>
        <end position="74"/>
    </location>
</feature>
<feature type="region of interest" description="Disordered" evidence="2">
    <location>
        <begin position="32"/>
        <end position="251"/>
    </location>
</feature>
<dbReference type="Gene3D" id="3.30.40.10">
    <property type="entry name" value="Zinc/RING finger domain, C3HC4 (zinc finger)"/>
    <property type="match status" value="1"/>
</dbReference>
<name>A0A6G1LBM0_9PEZI</name>
<feature type="compositionally biased region" description="Low complexity" evidence="2">
    <location>
        <begin position="145"/>
        <end position="162"/>
    </location>
</feature>
<keyword evidence="4" id="KW-1185">Reference proteome</keyword>
<sequence length="948" mass="104547">MPPKKIDNNNRNIRDFFKPYTVSKSRVAINNEDGIVVAQPGTQPGNSPPDTRQPASSDSTQLSRSLSRDPSSSPTNAPLKRTPHKTPPKRSNSSATDDLYHSSPSSATQREISAAALPSPTPPKRSPSPFTAPKPRAPSTQPTRSFSSFSTLSSIPQSSGSSRRVIRDGLQAVTNSDSDSDSIEELADLDTFMPRKKMKMTPPPGKEATDAIQLSSGEMLGRHGSSGKSSKHGNRTSRPTKPQLPRSPPRATYKFSLAKMAAESRKRQKAENRIAEAEAAVEAAQRLRETEAASADSLAHLDAAKLTEMFDAEEDENQRTILALARTEALERRESFDYFKAKPRKAKDSPFPGRSLPKASWAERLDDMETREQACLSGFIADLASCNMLNKEVTTWFAQQLIHEPREELCEAYVEIIRAATEYAGQVDGRVLSTLQTFYWTTVTTGDDQPAVEKAPPTASNVPMSSQLSAPPEDFISCICGLDEDQGKTIACHGCDTCQHSTCYYPQYDGKKMPEDFEHHCVECKPRAIDKAAARRRQKRSKEEFESRPDTTAQLPDKAPGLPFVARVLQSYAPLADTEGIGRAICNLALANNDDFVRTKVGWRQALSNAIETLCDSVQPEEVDGLYKYARMTLLTDDKLSLNMQARLVASLPATSAQTHVFRRRLALYLVTKSQKLRALTSPEWVNIIIKRLKTAPEYAMGDKSDYDLILNLVTVLDIAIDAGFSDFSLHDKPSAESVNTGPFGKTQPLMSAEEKAFNRNVDLLSEQIEEMASRITGAGATHVKRVEAKSALERLCLRLEYGVRTKPKPRKGVFGELGNDTESRKSMEEFVKLRPKDETLVDRDGAGDTHTLKHSLELPERPSPMKKKVSIVDVDAAPKALSDVDDSFHTALEEKDEVEVVPEELLSDREMSDEEDTTTQGADALAPAEQSSFARSSWNFGASCVRF</sequence>
<evidence type="ECO:0008006" key="5">
    <source>
        <dbReference type="Google" id="ProtNLM"/>
    </source>
</evidence>
<proteinExistence type="predicted"/>
<evidence type="ECO:0000256" key="1">
    <source>
        <dbReference type="SAM" id="Coils"/>
    </source>
</evidence>
<dbReference type="InterPro" id="IPR011011">
    <property type="entry name" value="Znf_FYVE_PHD"/>
</dbReference>
<organism evidence="3 4">
    <name type="scientific">Teratosphaeria nubilosa</name>
    <dbReference type="NCBI Taxonomy" id="161662"/>
    <lineage>
        <taxon>Eukaryota</taxon>
        <taxon>Fungi</taxon>
        <taxon>Dikarya</taxon>
        <taxon>Ascomycota</taxon>
        <taxon>Pezizomycotina</taxon>
        <taxon>Dothideomycetes</taxon>
        <taxon>Dothideomycetidae</taxon>
        <taxon>Mycosphaerellales</taxon>
        <taxon>Teratosphaeriaceae</taxon>
        <taxon>Teratosphaeria</taxon>
    </lineage>
</organism>
<dbReference type="AlphaFoldDB" id="A0A6G1LBM0"/>
<reference evidence="3" key="1">
    <citation type="journal article" date="2020" name="Stud. Mycol.">
        <title>101 Dothideomycetes genomes: a test case for predicting lifestyles and emergence of pathogens.</title>
        <authorList>
            <person name="Haridas S."/>
            <person name="Albert R."/>
            <person name="Binder M."/>
            <person name="Bloem J."/>
            <person name="Labutti K."/>
            <person name="Salamov A."/>
            <person name="Andreopoulos B."/>
            <person name="Baker S."/>
            <person name="Barry K."/>
            <person name="Bills G."/>
            <person name="Bluhm B."/>
            <person name="Cannon C."/>
            <person name="Castanera R."/>
            <person name="Culley D."/>
            <person name="Daum C."/>
            <person name="Ezra D."/>
            <person name="Gonzalez J."/>
            <person name="Henrissat B."/>
            <person name="Kuo A."/>
            <person name="Liang C."/>
            <person name="Lipzen A."/>
            <person name="Lutzoni F."/>
            <person name="Magnuson J."/>
            <person name="Mondo S."/>
            <person name="Nolan M."/>
            <person name="Ohm R."/>
            <person name="Pangilinan J."/>
            <person name="Park H.-J."/>
            <person name="Ramirez L."/>
            <person name="Alfaro M."/>
            <person name="Sun H."/>
            <person name="Tritt A."/>
            <person name="Yoshinaga Y."/>
            <person name="Zwiers L.-H."/>
            <person name="Turgeon B."/>
            <person name="Goodwin S."/>
            <person name="Spatafora J."/>
            <person name="Crous P."/>
            <person name="Grigoriev I."/>
        </authorList>
    </citation>
    <scope>NUCLEOTIDE SEQUENCE</scope>
    <source>
        <strain evidence="3">CBS 116005</strain>
    </source>
</reference>
<gene>
    <name evidence="3" type="ORF">EJ03DRAFT_66024</name>
</gene>
<feature type="region of interest" description="Disordered" evidence="2">
    <location>
        <begin position="532"/>
        <end position="559"/>
    </location>
</feature>
<dbReference type="EMBL" id="ML995826">
    <property type="protein sequence ID" value="KAF2770333.1"/>
    <property type="molecule type" value="Genomic_DNA"/>
</dbReference>
<feature type="compositionally biased region" description="Pro residues" evidence="2">
    <location>
        <begin position="119"/>
        <end position="136"/>
    </location>
</feature>
<dbReference type="Proteomes" id="UP000799436">
    <property type="component" value="Unassembled WGS sequence"/>
</dbReference>
<feature type="coiled-coil region" evidence="1">
    <location>
        <begin position="260"/>
        <end position="287"/>
    </location>
</feature>
<evidence type="ECO:0000313" key="3">
    <source>
        <dbReference type="EMBL" id="KAF2770333.1"/>
    </source>
</evidence>
<feature type="compositionally biased region" description="Polar residues" evidence="2">
    <location>
        <begin position="89"/>
        <end position="111"/>
    </location>
</feature>
<dbReference type="OrthoDB" id="5350396at2759"/>
<accession>A0A6G1LBM0</accession>
<dbReference type="SUPFAM" id="SSF57903">
    <property type="entry name" value="FYVE/PHD zinc finger"/>
    <property type="match status" value="1"/>
</dbReference>
<feature type="compositionally biased region" description="Acidic residues" evidence="2">
    <location>
        <begin position="178"/>
        <end position="188"/>
    </location>
</feature>
<keyword evidence="1" id="KW-0175">Coiled coil</keyword>
<evidence type="ECO:0000256" key="2">
    <source>
        <dbReference type="SAM" id="MobiDB-lite"/>
    </source>
</evidence>